<dbReference type="SUPFAM" id="SSF54285">
    <property type="entry name" value="MoaD/ThiS"/>
    <property type="match status" value="1"/>
</dbReference>
<organism evidence="1 2">
    <name type="scientific">Anoxynatronum buryatiense</name>
    <dbReference type="NCBI Taxonomy" id="489973"/>
    <lineage>
        <taxon>Bacteria</taxon>
        <taxon>Bacillati</taxon>
        <taxon>Bacillota</taxon>
        <taxon>Clostridia</taxon>
        <taxon>Eubacteriales</taxon>
        <taxon>Clostridiaceae</taxon>
        <taxon>Anoxynatronum</taxon>
    </lineage>
</organism>
<proteinExistence type="predicted"/>
<dbReference type="AlphaFoldDB" id="A0AA46AJY3"/>
<dbReference type="RefSeq" id="WP_283410271.1">
    <property type="nucleotide sequence ID" value="NZ_FXUF01000014.1"/>
</dbReference>
<dbReference type="CDD" id="cd17040">
    <property type="entry name" value="Ubl_MoaD_like"/>
    <property type="match status" value="1"/>
</dbReference>
<dbReference type="Proteomes" id="UP001158066">
    <property type="component" value="Unassembled WGS sequence"/>
</dbReference>
<dbReference type="EMBL" id="FXUF01000014">
    <property type="protein sequence ID" value="SMP66439.1"/>
    <property type="molecule type" value="Genomic_DNA"/>
</dbReference>
<reference evidence="1" key="1">
    <citation type="submission" date="2017-05" db="EMBL/GenBank/DDBJ databases">
        <authorList>
            <person name="Varghese N."/>
            <person name="Submissions S."/>
        </authorList>
    </citation>
    <scope>NUCLEOTIDE SEQUENCE</scope>
    <source>
        <strain evidence="1">Su22</strain>
    </source>
</reference>
<dbReference type="Pfam" id="PF02597">
    <property type="entry name" value="ThiS"/>
    <property type="match status" value="1"/>
</dbReference>
<comment type="caution">
    <text evidence="1">The sequence shown here is derived from an EMBL/GenBank/DDBJ whole genome shotgun (WGS) entry which is preliminary data.</text>
</comment>
<evidence type="ECO:0000313" key="2">
    <source>
        <dbReference type="Proteomes" id="UP001158066"/>
    </source>
</evidence>
<evidence type="ECO:0000313" key="1">
    <source>
        <dbReference type="EMBL" id="SMP66439.1"/>
    </source>
</evidence>
<dbReference type="InterPro" id="IPR003749">
    <property type="entry name" value="ThiS/MoaD-like"/>
</dbReference>
<protein>
    <submittedName>
        <fullName evidence="1">Molybdopterin converting factor, small subunit</fullName>
    </submittedName>
</protein>
<sequence>MKIKVRLFATLREGRDKEMLVEGPEGMTCRQIIDQLTIPEEEVAILLVNGRDGHLDNPLEPEDVVSIFPPVGGG</sequence>
<gene>
    <name evidence="1" type="ORF">SAMN06296020_11433</name>
</gene>
<dbReference type="InterPro" id="IPR016155">
    <property type="entry name" value="Mopterin_synth/thiamin_S_b"/>
</dbReference>
<accession>A0AA46AJY3</accession>
<keyword evidence="2" id="KW-1185">Reference proteome</keyword>
<dbReference type="Gene3D" id="3.10.20.30">
    <property type="match status" value="1"/>
</dbReference>
<name>A0AA46AJY3_9CLOT</name>
<dbReference type="InterPro" id="IPR012675">
    <property type="entry name" value="Beta-grasp_dom_sf"/>
</dbReference>